<evidence type="ECO:0000313" key="3">
    <source>
        <dbReference type="EMBL" id="KYF68922.1"/>
    </source>
</evidence>
<dbReference type="Proteomes" id="UP000075260">
    <property type="component" value="Unassembled WGS sequence"/>
</dbReference>
<protein>
    <recommendedName>
        <fullName evidence="2">Chemotaxis phosphatase CheX-like domain-containing protein</fullName>
    </recommendedName>
</protein>
<feature type="domain" description="Chemotaxis phosphatase CheX-like" evidence="2">
    <location>
        <begin position="45"/>
        <end position="133"/>
    </location>
</feature>
<keyword evidence="1" id="KW-0145">Chemotaxis</keyword>
<organism evidence="3 4">
    <name type="scientific">Sorangium cellulosum</name>
    <name type="common">Polyangium cellulosum</name>
    <dbReference type="NCBI Taxonomy" id="56"/>
    <lineage>
        <taxon>Bacteria</taxon>
        <taxon>Pseudomonadati</taxon>
        <taxon>Myxococcota</taxon>
        <taxon>Polyangia</taxon>
        <taxon>Polyangiales</taxon>
        <taxon>Polyangiaceae</taxon>
        <taxon>Sorangium</taxon>
    </lineage>
</organism>
<dbReference type="OrthoDB" id="5505597at2"/>
<evidence type="ECO:0000256" key="1">
    <source>
        <dbReference type="ARBA" id="ARBA00022500"/>
    </source>
</evidence>
<dbReference type="RefSeq" id="WP_061608811.1">
    <property type="nucleotide sequence ID" value="NZ_JEMA01000518.1"/>
</dbReference>
<gene>
    <name evidence="3" type="ORF">BE15_21585</name>
</gene>
<accession>A0A150QM71</accession>
<evidence type="ECO:0000259" key="2">
    <source>
        <dbReference type="Pfam" id="PF13690"/>
    </source>
</evidence>
<name>A0A150QM71_SORCE</name>
<dbReference type="InterPro" id="IPR028976">
    <property type="entry name" value="CheC-like_sf"/>
</dbReference>
<reference evidence="3 4" key="1">
    <citation type="submission" date="2014-02" db="EMBL/GenBank/DDBJ databases">
        <title>The small core and large imbalanced accessory genome model reveals a collaborative survival strategy of Sorangium cellulosum strains in nature.</title>
        <authorList>
            <person name="Han K."/>
            <person name="Peng R."/>
            <person name="Blom J."/>
            <person name="Li Y.-Z."/>
        </authorList>
    </citation>
    <scope>NUCLEOTIDE SEQUENCE [LARGE SCALE GENOMIC DNA]</scope>
    <source>
        <strain evidence="3 4">So0008-312</strain>
    </source>
</reference>
<dbReference type="Pfam" id="PF13690">
    <property type="entry name" value="CheX"/>
    <property type="match status" value="1"/>
</dbReference>
<dbReference type="Gene3D" id="3.40.1550.10">
    <property type="entry name" value="CheC-like"/>
    <property type="match status" value="1"/>
</dbReference>
<dbReference type="EMBL" id="JEMA01000518">
    <property type="protein sequence ID" value="KYF68922.1"/>
    <property type="molecule type" value="Genomic_DNA"/>
</dbReference>
<dbReference type="SUPFAM" id="SSF103039">
    <property type="entry name" value="CheC-like"/>
    <property type="match status" value="1"/>
</dbReference>
<dbReference type="InterPro" id="IPR028051">
    <property type="entry name" value="CheX-like_dom"/>
</dbReference>
<sequence>MNPESWHRIHDELAASCVHLFRDNGVALRLLEDAEPPQVTPGNAVVSFIGFTGDHLRGSLTLVAPVPLITRSHPLRDRRPIDEDMVCDWASELSNQLLGRVKNRLRPLGLVIVLSTPSAAVGDHLRAREEQSEGFRRLLFDAGLDRLVVLFDALAPDAALKLEEVSTPDPQREGEVLLF</sequence>
<dbReference type="AlphaFoldDB" id="A0A150QM71"/>
<evidence type="ECO:0000313" key="4">
    <source>
        <dbReference type="Proteomes" id="UP000075260"/>
    </source>
</evidence>
<comment type="caution">
    <text evidence="3">The sequence shown here is derived from an EMBL/GenBank/DDBJ whole genome shotgun (WGS) entry which is preliminary data.</text>
</comment>
<dbReference type="GO" id="GO:0006935">
    <property type="term" value="P:chemotaxis"/>
    <property type="evidence" value="ECO:0007669"/>
    <property type="project" value="UniProtKB-KW"/>
</dbReference>
<proteinExistence type="predicted"/>